<dbReference type="GO" id="GO:0016746">
    <property type="term" value="F:acyltransferase activity"/>
    <property type="evidence" value="ECO:0007669"/>
    <property type="project" value="UniProtKB-KW"/>
</dbReference>
<dbReference type="InterPro" id="IPR016181">
    <property type="entry name" value="Acyl_CoA_acyltransferase"/>
</dbReference>
<gene>
    <name evidence="4" type="ORF">WAK64_11585</name>
</gene>
<dbReference type="PANTHER" id="PTHR43800:SF1">
    <property type="entry name" value="PEPTIDYL-LYSINE N-ACETYLTRANSFERASE YJAB"/>
    <property type="match status" value="1"/>
</dbReference>
<sequence>MEIRKMEESDIESVKDIATFTWKDTYSSFIPIDIQEKTLKEAYSKENMKKRFKTSVMLVAEEAGEMKGYAFFSNENKSEIYLESIYVHPSQQGKGIGKKLYHTGINHYDNPTSISLIVYKGNPNLSFYEKEGFKPIEEIEGDFCGHPVAFIKMTKTL</sequence>
<evidence type="ECO:0000313" key="5">
    <source>
        <dbReference type="Proteomes" id="UP001312865"/>
    </source>
</evidence>
<dbReference type="EMBL" id="JBBAXC010000008">
    <property type="protein sequence ID" value="MEI5907696.1"/>
    <property type="molecule type" value="Genomic_DNA"/>
</dbReference>
<dbReference type="Gene3D" id="3.40.630.30">
    <property type="match status" value="1"/>
</dbReference>
<keyword evidence="1 4" id="KW-0808">Transferase</keyword>
<dbReference type="Pfam" id="PF13673">
    <property type="entry name" value="Acetyltransf_10"/>
    <property type="match status" value="1"/>
</dbReference>
<feature type="domain" description="N-acetyltransferase" evidence="3">
    <location>
        <begin position="1"/>
        <end position="157"/>
    </location>
</feature>
<dbReference type="RefSeq" id="WP_336587136.1">
    <property type="nucleotide sequence ID" value="NZ_JBBAXC010000008.1"/>
</dbReference>
<evidence type="ECO:0000256" key="1">
    <source>
        <dbReference type="ARBA" id="ARBA00022679"/>
    </source>
</evidence>
<dbReference type="Proteomes" id="UP001312865">
    <property type="component" value="Unassembled WGS sequence"/>
</dbReference>
<dbReference type="InterPro" id="IPR000182">
    <property type="entry name" value="GNAT_dom"/>
</dbReference>
<dbReference type="PANTHER" id="PTHR43800">
    <property type="entry name" value="PEPTIDYL-LYSINE N-ACETYLTRANSFERASE YJAB"/>
    <property type="match status" value="1"/>
</dbReference>
<dbReference type="EC" id="2.3.1.-" evidence="4"/>
<evidence type="ECO:0000313" key="4">
    <source>
        <dbReference type="EMBL" id="MEI5907696.1"/>
    </source>
</evidence>
<evidence type="ECO:0000256" key="2">
    <source>
        <dbReference type="ARBA" id="ARBA00023315"/>
    </source>
</evidence>
<name>A0ABU8HEQ3_9BACI</name>
<keyword evidence="5" id="KW-1185">Reference proteome</keyword>
<dbReference type="PROSITE" id="PS51186">
    <property type="entry name" value="GNAT"/>
    <property type="match status" value="1"/>
</dbReference>
<reference evidence="4 5" key="1">
    <citation type="journal article" date="2018" name="J. Microbiol.">
        <title>Bacillus spongiae sp. nov., isolated from sponge of Jeju Island.</title>
        <authorList>
            <person name="Lee G.E."/>
            <person name="Im W.T."/>
            <person name="Park J.S."/>
        </authorList>
    </citation>
    <scope>NUCLEOTIDE SEQUENCE [LARGE SCALE GENOMIC DNA]</scope>
    <source>
        <strain evidence="4 5">135PIL107-10</strain>
    </source>
</reference>
<dbReference type="SUPFAM" id="SSF55729">
    <property type="entry name" value="Acyl-CoA N-acyltransferases (Nat)"/>
    <property type="match status" value="1"/>
</dbReference>
<proteinExistence type="predicted"/>
<accession>A0ABU8HEQ3</accession>
<dbReference type="CDD" id="cd04301">
    <property type="entry name" value="NAT_SF"/>
    <property type="match status" value="1"/>
</dbReference>
<protein>
    <submittedName>
        <fullName evidence="4">GNAT family N-acetyltransferase</fullName>
        <ecNumber evidence="4">2.3.1.-</ecNumber>
    </submittedName>
</protein>
<keyword evidence="2 4" id="KW-0012">Acyltransferase</keyword>
<evidence type="ECO:0000259" key="3">
    <source>
        <dbReference type="PROSITE" id="PS51186"/>
    </source>
</evidence>
<organism evidence="4 5">
    <name type="scientific">Bacillus spongiae</name>
    <dbReference type="NCBI Taxonomy" id="2683610"/>
    <lineage>
        <taxon>Bacteria</taxon>
        <taxon>Bacillati</taxon>
        <taxon>Bacillota</taxon>
        <taxon>Bacilli</taxon>
        <taxon>Bacillales</taxon>
        <taxon>Bacillaceae</taxon>
        <taxon>Bacillus</taxon>
    </lineage>
</organism>
<comment type="caution">
    <text evidence="4">The sequence shown here is derived from an EMBL/GenBank/DDBJ whole genome shotgun (WGS) entry which is preliminary data.</text>
</comment>